<gene>
    <name evidence="2" type="ORF">SCHPADRAFT_998962</name>
</gene>
<accession>A0A0H2RPD9</accession>
<feature type="domain" description="F-box" evidence="1">
    <location>
        <begin position="105"/>
        <end position="154"/>
    </location>
</feature>
<dbReference type="AlphaFoldDB" id="A0A0H2RPD9"/>
<evidence type="ECO:0000313" key="2">
    <source>
        <dbReference type="EMBL" id="KLO11348.1"/>
    </source>
</evidence>
<dbReference type="SUPFAM" id="SSF81383">
    <property type="entry name" value="F-box domain"/>
    <property type="match status" value="1"/>
</dbReference>
<evidence type="ECO:0000259" key="1">
    <source>
        <dbReference type="Pfam" id="PF12937"/>
    </source>
</evidence>
<dbReference type="InterPro" id="IPR001810">
    <property type="entry name" value="F-box_dom"/>
</dbReference>
<dbReference type="EMBL" id="KQ086002">
    <property type="protein sequence ID" value="KLO11348.1"/>
    <property type="molecule type" value="Genomic_DNA"/>
</dbReference>
<organism evidence="2 3">
    <name type="scientific">Schizopora paradoxa</name>
    <dbReference type="NCBI Taxonomy" id="27342"/>
    <lineage>
        <taxon>Eukaryota</taxon>
        <taxon>Fungi</taxon>
        <taxon>Dikarya</taxon>
        <taxon>Basidiomycota</taxon>
        <taxon>Agaricomycotina</taxon>
        <taxon>Agaricomycetes</taxon>
        <taxon>Hymenochaetales</taxon>
        <taxon>Schizoporaceae</taxon>
        <taxon>Schizopora</taxon>
    </lineage>
</organism>
<dbReference type="Proteomes" id="UP000053477">
    <property type="component" value="Unassembled WGS sequence"/>
</dbReference>
<dbReference type="OrthoDB" id="3365698at2759"/>
<sequence length="579" mass="66731">MAIKSELVDKVEDLHRDWKANDAHDSILSENGRKEMDFLNQVCYNTILSENIAAKRDAVRGAKEIVQSLASIMNQMQSMADDITAIHSEAFQRMKLIESMSGLAMLPQDILLDIFRFVVFSTSDGRMFDTLRLSHVCRHFHELVLDTPCLWSSIELLTRFPSPEFVALCLERSKESELDIAFQCVCAELFLYDEYRGARHRILNLVRYFRDKEEKYLSLLSRHSRRWRSLRGRISPKSKPEETSAFAVLRDIDASNLQVLELEVGGLHDGFGRSMCPMVRTANSAFSSWRAPNIRLLSSISTVWIPTRSLSNLQSLSITLPEPGGWDVASFFAALSTLHYLSSFKLTFSSYFLNPFQAPLPASFPAISMPNIREFEVELTLVHHDSPATERIDKVLAWVRCPNVQRVFIRYDRCKVGMASASFDTIMSRMVDYKFLTSVKAIFFSHNDQKYERFRVNLNYLGVIKQFEIQTSFTTLNLTFALRGADRYSTLETIQIRGPRPWGSSFRRTFIKIAGEQFENEVISLEQRALEDIVLRREELQKWRDASAEEIVVGLFREKSDDSTRYTLENVRVVNLFPY</sequence>
<dbReference type="Gene3D" id="1.20.1280.50">
    <property type="match status" value="1"/>
</dbReference>
<proteinExistence type="predicted"/>
<dbReference type="Pfam" id="PF12937">
    <property type="entry name" value="F-box-like"/>
    <property type="match status" value="1"/>
</dbReference>
<name>A0A0H2RPD9_9AGAM</name>
<reference evidence="2 3" key="1">
    <citation type="submission" date="2015-04" db="EMBL/GenBank/DDBJ databases">
        <title>Complete genome sequence of Schizopora paradoxa KUC8140, a cosmopolitan wood degrader in East Asia.</title>
        <authorList>
            <consortium name="DOE Joint Genome Institute"/>
            <person name="Min B."/>
            <person name="Park H."/>
            <person name="Jang Y."/>
            <person name="Kim J.-J."/>
            <person name="Kim K.H."/>
            <person name="Pangilinan J."/>
            <person name="Lipzen A."/>
            <person name="Riley R."/>
            <person name="Grigoriev I.V."/>
            <person name="Spatafora J.W."/>
            <person name="Choi I.-G."/>
        </authorList>
    </citation>
    <scope>NUCLEOTIDE SEQUENCE [LARGE SCALE GENOMIC DNA]</scope>
    <source>
        <strain evidence="2 3">KUC8140</strain>
    </source>
</reference>
<dbReference type="InterPro" id="IPR036047">
    <property type="entry name" value="F-box-like_dom_sf"/>
</dbReference>
<keyword evidence="3" id="KW-1185">Reference proteome</keyword>
<dbReference type="InParanoid" id="A0A0H2RPD9"/>
<protein>
    <recommendedName>
        <fullName evidence="1">F-box domain-containing protein</fullName>
    </recommendedName>
</protein>
<evidence type="ECO:0000313" key="3">
    <source>
        <dbReference type="Proteomes" id="UP000053477"/>
    </source>
</evidence>